<dbReference type="AlphaFoldDB" id="A0A553PRJ0"/>
<dbReference type="Gene3D" id="2.120.10.80">
    <property type="entry name" value="Kelch-type beta propeller"/>
    <property type="match status" value="1"/>
</dbReference>
<gene>
    <name evidence="4" type="ORF">TCAL_15472</name>
</gene>
<comment type="caution">
    <text evidence="4">The sequence shown here is derived from an EMBL/GenBank/DDBJ whole genome shotgun (WGS) entry which is preliminary data.</text>
</comment>
<dbReference type="STRING" id="6832.A0A553PRJ0"/>
<dbReference type="Proteomes" id="UP000318571">
    <property type="component" value="Chromosome 12"/>
</dbReference>
<dbReference type="SUPFAM" id="SSF117281">
    <property type="entry name" value="Kelch motif"/>
    <property type="match status" value="1"/>
</dbReference>
<evidence type="ECO:0008006" key="6">
    <source>
        <dbReference type="Google" id="ProtNLM"/>
    </source>
</evidence>
<dbReference type="PANTHER" id="PTHR24412">
    <property type="entry name" value="KELCH PROTEIN"/>
    <property type="match status" value="1"/>
</dbReference>
<dbReference type="InterPro" id="IPR006652">
    <property type="entry name" value="Kelch_1"/>
</dbReference>
<protein>
    <recommendedName>
        <fullName evidence="6">BACK domain-containing protein</fullName>
    </recommendedName>
</protein>
<dbReference type="InterPro" id="IPR015915">
    <property type="entry name" value="Kelch-typ_b-propeller"/>
</dbReference>
<dbReference type="PANTHER" id="PTHR24412:SF441">
    <property type="entry name" value="KELCH-LIKE PROTEIN 28"/>
    <property type="match status" value="1"/>
</dbReference>
<dbReference type="EMBL" id="VCGU01000001">
    <property type="protein sequence ID" value="TRY80303.1"/>
    <property type="molecule type" value="Genomic_DNA"/>
</dbReference>
<keyword evidence="3" id="KW-0732">Signal</keyword>
<evidence type="ECO:0000313" key="4">
    <source>
        <dbReference type="EMBL" id="TRY80303.1"/>
    </source>
</evidence>
<proteinExistence type="predicted"/>
<accession>A0A553PRJ0</accession>
<evidence type="ECO:0000256" key="3">
    <source>
        <dbReference type="SAM" id="SignalP"/>
    </source>
</evidence>
<keyword evidence="1" id="KW-0880">Kelch repeat</keyword>
<organism evidence="4 5">
    <name type="scientific">Tigriopus californicus</name>
    <name type="common">Marine copepod</name>
    <dbReference type="NCBI Taxonomy" id="6832"/>
    <lineage>
        <taxon>Eukaryota</taxon>
        <taxon>Metazoa</taxon>
        <taxon>Ecdysozoa</taxon>
        <taxon>Arthropoda</taxon>
        <taxon>Crustacea</taxon>
        <taxon>Multicrustacea</taxon>
        <taxon>Hexanauplia</taxon>
        <taxon>Copepoda</taxon>
        <taxon>Harpacticoida</taxon>
        <taxon>Harpacticidae</taxon>
        <taxon>Tigriopus</taxon>
    </lineage>
</organism>
<sequence>MINKVTLGVLSISVLTFLSDLASSRSNSFLIESYAVKCDVTWPIIQDLMSGLPLSTISPLCLSTKHSAECIGVKCNSSTSNCELLKRPPNTFVNCIENPVKLEIQVSLNAKTVKRQPELAFIELEDGEIESSSVSGIPPTSIPPIHGTPLQVQWRKGILHCTENATDCHYWSSDTNAWSIFPSLNKIHRFGSMTVLGDKPIVIGGHPTAEKINHGAVEIFDKASQQWILGPTLEPVRHAIGLVVLNETSLLAVGGYDKIRRAEVNILHIENNQWTRMDDLPGTTYGSACGLINVSKVICIGGRDPVGASKKAYSLDMSLSVPKWTREISLDFEDAVLYGLIYTLRDQLFSMTLLQSTEYTKAKTLRRINLADANPVWEIIKVYP</sequence>
<keyword evidence="5" id="KW-1185">Reference proteome</keyword>
<feature type="signal peptide" evidence="3">
    <location>
        <begin position="1"/>
        <end position="24"/>
    </location>
</feature>
<name>A0A553PRJ0_TIGCA</name>
<dbReference type="SMART" id="SM00612">
    <property type="entry name" value="Kelch"/>
    <property type="match status" value="2"/>
</dbReference>
<evidence type="ECO:0000256" key="2">
    <source>
        <dbReference type="ARBA" id="ARBA00022737"/>
    </source>
</evidence>
<feature type="chain" id="PRO_5021800566" description="BACK domain-containing protein" evidence="3">
    <location>
        <begin position="25"/>
        <end position="384"/>
    </location>
</feature>
<feature type="non-terminal residue" evidence="4">
    <location>
        <position position="384"/>
    </location>
</feature>
<evidence type="ECO:0000313" key="5">
    <source>
        <dbReference type="Proteomes" id="UP000318571"/>
    </source>
</evidence>
<evidence type="ECO:0000256" key="1">
    <source>
        <dbReference type="ARBA" id="ARBA00022441"/>
    </source>
</evidence>
<reference evidence="4 5" key="1">
    <citation type="journal article" date="2018" name="Nat. Ecol. Evol.">
        <title>Genomic signatures of mitonuclear coevolution across populations of Tigriopus californicus.</title>
        <authorList>
            <person name="Barreto F.S."/>
            <person name="Watson E.T."/>
            <person name="Lima T.G."/>
            <person name="Willett C.S."/>
            <person name="Edmands S."/>
            <person name="Li W."/>
            <person name="Burton R.S."/>
        </authorList>
    </citation>
    <scope>NUCLEOTIDE SEQUENCE [LARGE SCALE GENOMIC DNA]</scope>
    <source>
        <strain evidence="4 5">San Diego</strain>
    </source>
</reference>
<keyword evidence="2" id="KW-0677">Repeat</keyword>